<evidence type="ECO:0000313" key="1">
    <source>
        <dbReference type="Ensembl" id="ENSCMIP00000003948.1"/>
    </source>
</evidence>
<dbReference type="Proteomes" id="UP000314986">
    <property type="component" value="Unassembled WGS sequence"/>
</dbReference>
<reference evidence="2" key="1">
    <citation type="journal article" date="2006" name="Science">
        <title>Ancient noncoding elements conserved in the human genome.</title>
        <authorList>
            <person name="Venkatesh B."/>
            <person name="Kirkness E.F."/>
            <person name="Loh Y.H."/>
            <person name="Halpern A.L."/>
            <person name="Lee A.P."/>
            <person name="Johnson J."/>
            <person name="Dandona N."/>
            <person name="Viswanathan L.D."/>
            <person name="Tay A."/>
            <person name="Venter J.C."/>
            <person name="Strausberg R.L."/>
            <person name="Brenner S."/>
        </authorList>
    </citation>
    <scope>NUCLEOTIDE SEQUENCE [LARGE SCALE GENOMIC DNA]</scope>
</reference>
<sequence length="61" mass="7570">NSFSTHLEPIKGEERWLLQTKKLYKFPFIYRVFLYEFQFTVHQILVSKMLIYVKCFKEVYT</sequence>
<reference evidence="2" key="2">
    <citation type="journal article" date="2007" name="PLoS Biol.">
        <title>Survey sequencing and comparative analysis of the elephant shark (Callorhinchus milii) genome.</title>
        <authorList>
            <person name="Venkatesh B."/>
            <person name="Kirkness E.F."/>
            <person name="Loh Y.H."/>
            <person name="Halpern A.L."/>
            <person name="Lee A.P."/>
            <person name="Johnson J."/>
            <person name="Dandona N."/>
            <person name="Viswanathan L.D."/>
            <person name="Tay A."/>
            <person name="Venter J.C."/>
            <person name="Strausberg R.L."/>
            <person name="Brenner S."/>
        </authorList>
    </citation>
    <scope>NUCLEOTIDE SEQUENCE [LARGE SCALE GENOMIC DNA]</scope>
</reference>
<keyword evidence="2" id="KW-1185">Reference proteome</keyword>
<evidence type="ECO:0000313" key="2">
    <source>
        <dbReference type="Proteomes" id="UP000314986"/>
    </source>
</evidence>
<accession>A0A4W3GJW8</accession>
<reference evidence="2" key="3">
    <citation type="journal article" date="2014" name="Nature">
        <title>Elephant shark genome provides unique insights into gnathostome evolution.</title>
        <authorList>
            <consortium name="International Elephant Shark Genome Sequencing Consortium"/>
            <person name="Venkatesh B."/>
            <person name="Lee A.P."/>
            <person name="Ravi V."/>
            <person name="Maurya A.K."/>
            <person name="Lian M.M."/>
            <person name="Swann J.B."/>
            <person name="Ohta Y."/>
            <person name="Flajnik M.F."/>
            <person name="Sutoh Y."/>
            <person name="Kasahara M."/>
            <person name="Hoon S."/>
            <person name="Gangu V."/>
            <person name="Roy S.W."/>
            <person name="Irimia M."/>
            <person name="Korzh V."/>
            <person name="Kondrychyn I."/>
            <person name="Lim Z.W."/>
            <person name="Tay B.H."/>
            <person name="Tohari S."/>
            <person name="Kong K.W."/>
            <person name="Ho S."/>
            <person name="Lorente-Galdos B."/>
            <person name="Quilez J."/>
            <person name="Marques-Bonet T."/>
            <person name="Raney B.J."/>
            <person name="Ingham P.W."/>
            <person name="Tay A."/>
            <person name="Hillier L.W."/>
            <person name="Minx P."/>
            <person name="Boehm T."/>
            <person name="Wilson R.K."/>
            <person name="Brenner S."/>
            <person name="Warren W.C."/>
        </authorList>
    </citation>
    <scope>NUCLEOTIDE SEQUENCE [LARGE SCALE GENOMIC DNA]</scope>
</reference>
<dbReference type="Ensembl" id="ENSCMIT00000004097.1">
    <property type="protein sequence ID" value="ENSCMIP00000003948.1"/>
    <property type="gene ID" value="ENSCMIG00000002357.1"/>
</dbReference>
<reference evidence="1" key="4">
    <citation type="submission" date="2025-08" db="UniProtKB">
        <authorList>
            <consortium name="Ensembl"/>
        </authorList>
    </citation>
    <scope>IDENTIFICATION</scope>
</reference>
<organism evidence="1 2">
    <name type="scientific">Callorhinchus milii</name>
    <name type="common">Ghost shark</name>
    <dbReference type="NCBI Taxonomy" id="7868"/>
    <lineage>
        <taxon>Eukaryota</taxon>
        <taxon>Metazoa</taxon>
        <taxon>Chordata</taxon>
        <taxon>Craniata</taxon>
        <taxon>Vertebrata</taxon>
        <taxon>Chondrichthyes</taxon>
        <taxon>Holocephali</taxon>
        <taxon>Chimaeriformes</taxon>
        <taxon>Callorhinchidae</taxon>
        <taxon>Callorhinchus</taxon>
    </lineage>
</organism>
<name>A0A4W3GJW8_CALMI</name>
<proteinExistence type="predicted"/>
<dbReference type="InParanoid" id="A0A4W3GJW8"/>
<reference evidence="1" key="5">
    <citation type="submission" date="2025-09" db="UniProtKB">
        <authorList>
            <consortium name="Ensembl"/>
        </authorList>
    </citation>
    <scope>IDENTIFICATION</scope>
</reference>
<dbReference type="AlphaFoldDB" id="A0A4W3GJW8"/>
<protein>
    <submittedName>
        <fullName evidence="1">Uncharacterized protein</fullName>
    </submittedName>
</protein>